<keyword evidence="2" id="KW-1185">Reference proteome</keyword>
<dbReference type="EMBL" id="AP025739">
    <property type="protein sequence ID" value="BDI30764.1"/>
    <property type="molecule type" value="Genomic_DNA"/>
</dbReference>
<organism evidence="1 2">
    <name type="scientific">Capsulimonas corticalis</name>
    <dbReference type="NCBI Taxonomy" id="2219043"/>
    <lineage>
        <taxon>Bacteria</taxon>
        <taxon>Bacillati</taxon>
        <taxon>Armatimonadota</taxon>
        <taxon>Armatimonadia</taxon>
        <taxon>Capsulimonadales</taxon>
        <taxon>Capsulimonadaceae</taxon>
        <taxon>Capsulimonas</taxon>
    </lineage>
</organism>
<dbReference type="RefSeq" id="WP_119320640.1">
    <property type="nucleotide sequence ID" value="NZ_AP025739.1"/>
</dbReference>
<sequence length="153" mass="16877">MNNAPLTPQDSKRVAVTIGVSLRRFCIAAALAFISAYLTKAVYERHGELLTVGFCAVQCIFWAGKAIAAASEYQRIARGEVVLEFRASNRARFGSWLVIGTVCLVMGLCVDIARVINHPHSSHAWQALGVVACLWIFLGWGWRRFIHDRMAGG</sequence>
<reference evidence="1 2" key="1">
    <citation type="journal article" date="2019" name="Int. J. Syst. Evol. Microbiol.">
        <title>Capsulimonas corticalis gen. nov., sp. nov., an aerobic capsulated bacterium, of a novel bacterial order, Capsulimonadales ord. nov., of the class Armatimonadia of the phylum Armatimonadetes.</title>
        <authorList>
            <person name="Li J."/>
            <person name="Kudo C."/>
            <person name="Tonouchi A."/>
        </authorList>
    </citation>
    <scope>NUCLEOTIDE SEQUENCE [LARGE SCALE GENOMIC DNA]</scope>
    <source>
        <strain evidence="1 2">AX-7</strain>
    </source>
</reference>
<protein>
    <submittedName>
        <fullName evidence="1">Uncharacterized protein</fullName>
    </submittedName>
</protein>
<name>A0A402CTE7_9BACT</name>
<dbReference type="AlphaFoldDB" id="A0A402CTE7"/>
<gene>
    <name evidence="1" type="ORF">CCAX7_28150</name>
</gene>
<evidence type="ECO:0000313" key="2">
    <source>
        <dbReference type="Proteomes" id="UP000287394"/>
    </source>
</evidence>
<accession>A0A402CTE7</accession>
<proteinExistence type="predicted"/>
<dbReference type="Proteomes" id="UP000287394">
    <property type="component" value="Chromosome"/>
</dbReference>
<evidence type="ECO:0000313" key="1">
    <source>
        <dbReference type="EMBL" id="BDI30764.1"/>
    </source>
</evidence>
<dbReference type="KEGG" id="ccot:CCAX7_28150"/>